<dbReference type="NCBIfam" id="TIGR00351">
    <property type="entry name" value="narI"/>
    <property type="match status" value="1"/>
</dbReference>
<keyword evidence="12" id="KW-0534">Nitrate assimilation</keyword>
<evidence type="ECO:0000256" key="6">
    <source>
        <dbReference type="ARBA" id="ARBA00022692"/>
    </source>
</evidence>
<dbReference type="GO" id="GO:0019645">
    <property type="term" value="P:anaerobic electron transport chain"/>
    <property type="evidence" value="ECO:0007669"/>
    <property type="project" value="TreeGrafter"/>
</dbReference>
<dbReference type="InterPro" id="IPR036197">
    <property type="entry name" value="NarG-like_sf"/>
</dbReference>
<keyword evidence="13 17" id="KW-0472">Membrane</keyword>
<keyword evidence="3" id="KW-0813">Transport</keyword>
<evidence type="ECO:0000256" key="8">
    <source>
        <dbReference type="ARBA" id="ARBA00022982"/>
    </source>
</evidence>
<feature type="transmembrane region" description="Helical" evidence="17">
    <location>
        <begin position="188"/>
        <end position="217"/>
    </location>
</feature>
<dbReference type="PANTHER" id="PTHR30598">
    <property type="entry name" value="NITRATE REDUCTASE PRIVATE CHAPERONE, REDOX ENZYME MATURATION PROTEIN REMP FAMILY"/>
    <property type="match status" value="1"/>
</dbReference>
<evidence type="ECO:0000256" key="15">
    <source>
        <dbReference type="ARBA" id="ARBA00063882"/>
    </source>
</evidence>
<evidence type="ECO:0000256" key="14">
    <source>
        <dbReference type="ARBA" id="ARBA00048294"/>
    </source>
</evidence>
<evidence type="ECO:0000256" key="9">
    <source>
        <dbReference type="ARBA" id="ARBA00022989"/>
    </source>
</evidence>
<keyword evidence="4" id="KW-1003">Cell membrane</keyword>
<keyword evidence="8" id="KW-0249">Electron transport</keyword>
<dbReference type="GO" id="GO:0005886">
    <property type="term" value="C:plasma membrane"/>
    <property type="evidence" value="ECO:0007669"/>
    <property type="project" value="UniProtKB-SubCell"/>
</dbReference>
<dbReference type="STRING" id="1082479.SAMN05216241_102260"/>
<evidence type="ECO:0000256" key="13">
    <source>
        <dbReference type="ARBA" id="ARBA00023136"/>
    </source>
</evidence>
<evidence type="ECO:0000256" key="12">
    <source>
        <dbReference type="ARBA" id="ARBA00023063"/>
    </source>
</evidence>
<dbReference type="Pfam" id="PF02665">
    <property type="entry name" value="Nitrate_red_gam"/>
    <property type="match status" value="1"/>
</dbReference>
<feature type="transmembrane region" description="Helical" evidence="17">
    <location>
        <begin position="12"/>
        <end position="30"/>
    </location>
</feature>
<dbReference type="GO" id="GO:0042128">
    <property type="term" value="P:nitrate assimilation"/>
    <property type="evidence" value="ECO:0007669"/>
    <property type="project" value="UniProtKB-KW"/>
</dbReference>
<dbReference type="FunFam" id="1.20.950.20:FF:000001">
    <property type="entry name" value="Respiratory nitrate reductase subunit gamma"/>
    <property type="match status" value="1"/>
</dbReference>
<dbReference type="RefSeq" id="WP_090018890.1">
    <property type="nucleotide sequence ID" value="NZ_FNCE01000002.1"/>
</dbReference>
<dbReference type="GO" id="GO:0046872">
    <property type="term" value="F:metal ion binding"/>
    <property type="evidence" value="ECO:0007669"/>
    <property type="project" value="UniProtKB-KW"/>
</dbReference>
<protein>
    <recommendedName>
        <fullName evidence="2">nitrate reductase (quinone)</fullName>
        <ecNumber evidence="2">1.7.5.1</ecNumber>
    </recommendedName>
</protein>
<feature type="binding site" description="axial binding residue" evidence="16">
    <location>
        <position position="189"/>
    </location>
    <ligand>
        <name>heme b</name>
        <dbReference type="ChEBI" id="CHEBI:60344"/>
        <label>1</label>
    </ligand>
    <ligandPart>
        <name>Fe</name>
        <dbReference type="ChEBI" id="CHEBI:18248"/>
    </ligandPart>
</feature>
<dbReference type="AlphaFoldDB" id="A0A1G7NQA7"/>
<keyword evidence="7" id="KW-0479">Metal-binding</keyword>
<organism evidence="19 20">
    <name type="scientific">Limimonas halophila</name>
    <dbReference type="NCBI Taxonomy" id="1082479"/>
    <lineage>
        <taxon>Bacteria</taxon>
        <taxon>Pseudomonadati</taxon>
        <taxon>Pseudomonadota</taxon>
        <taxon>Alphaproteobacteria</taxon>
        <taxon>Rhodospirillales</taxon>
        <taxon>Rhodovibrionaceae</taxon>
        <taxon>Limimonas</taxon>
    </lineage>
</organism>
<dbReference type="GO" id="GO:0020037">
    <property type="term" value="F:heme binding"/>
    <property type="evidence" value="ECO:0007669"/>
    <property type="project" value="TreeGrafter"/>
</dbReference>
<keyword evidence="10" id="KW-0560">Oxidoreductase</keyword>
<evidence type="ECO:0000256" key="7">
    <source>
        <dbReference type="ARBA" id="ARBA00022723"/>
    </source>
</evidence>
<proteinExistence type="predicted"/>
<dbReference type="EMBL" id="FNCE01000002">
    <property type="protein sequence ID" value="SDF76172.1"/>
    <property type="molecule type" value="Genomic_DNA"/>
</dbReference>
<feature type="domain" description="NarG-like" evidence="18">
    <location>
        <begin position="6"/>
        <end position="227"/>
    </location>
</feature>
<feature type="transmembrane region" description="Helical" evidence="17">
    <location>
        <begin position="131"/>
        <end position="150"/>
    </location>
</feature>
<dbReference type="PANTHER" id="PTHR30598:SF3">
    <property type="entry name" value="RESPIRATORY NITRATE REDUCTASE 1 GAMMA CHAIN"/>
    <property type="match status" value="1"/>
</dbReference>
<accession>A0A1G7NQA7</accession>
<comment type="subcellular location">
    <subcellularLocation>
        <location evidence="1">Cell membrane</location>
        <topology evidence="1">Multi-pass membrane protein</topology>
    </subcellularLocation>
</comment>
<keyword evidence="6 17" id="KW-0812">Transmembrane</keyword>
<dbReference type="OrthoDB" id="9788113at2"/>
<evidence type="ECO:0000313" key="19">
    <source>
        <dbReference type="EMBL" id="SDF76172.1"/>
    </source>
</evidence>
<dbReference type="Gene3D" id="1.20.950.20">
    <property type="entry name" value="Transmembrane di-heme cytochromes, Chain C"/>
    <property type="match status" value="1"/>
</dbReference>
<gene>
    <name evidence="19" type="ORF">SAMN05216241_102260</name>
</gene>
<comment type="catalytic activity">
    <reaction evidence="14">
        <text>nitrate + a quinol = a quinone + nitrite + H2O</text>
        <dbReference type="Rhea" id="RHEA:56144"/>
        <dbReference type="ChEBI" id="CHEBI:15377"/>
        <dbReference type="ChEBI" id="CHEBI:16301"/>
        <dbReference type="ChEBI" id="CHEBI:17632"/>
        <dbReference type="ChEBI" id="CHEBI:24646"/>
        <dbReference type="ChEBI" id="CHEBI:132124"/>
        <dbReference type="EC" id="1.7.5.1"/>
    </reaction>
</comment>
<evidence type="ECO:0000256" key="16">
    <source>
        <dbReference type="PIRSR" id="PIRSR603816-1"/>
    </source>
</evidence>
<dbReference type="SUPFAM" id="SSF103501">
    <property type="entry name" value="Respiratory nitrate reductase 1 gamma chain"/>
    <property type="match status" value="1"/>
</dbReference>
<keyword evidence="11 16" id="KW-0408">Iron</keyword>
<evidence type="ECO:0000313" key="20">
    <source>
        <dbReference type="Proteomes" id="UP000199415"/>
    </source>
</evidence>
<dbReference type="InterPro" id="IPR051936">
    <property type="entry name" value="Heme-iron_electron_transfer"/>
</dbReference>
<dbReference type="EC" id="1.7.5.1" evidence="2"/>
<dbReference type="Proteomes" id="UP000199415">
    <property type="component" value="Unassembled WGS sequence"/>
</dbReference>
<feature type="binding site" description="axial binding residue" evidence="16">
    <location>
        <position position="67"/>
    </location>
    <ligand>
        <name>heme b</name>
        <dbReference type="ChEBI" id="CHEBI:60344"/>
        <label>1</label>
    </ligand>
    <ligandPart>
        <name>Fe</name>
        <dbReference type="ChEBI" id="CHEBI:18248"/>
    </ligandPart>
</feature>
<feature type="transmembrane region" description="Helical" evidence="17">
    <location>
        <begin position="51"/>
        <end position="70"/>
    </location>
</feature>
<dbReference type="GO" id="GO:0009325">
    <property type="term" value="C:nitrate reductase complex"/>
    <property type="evidence" value="ECO:0007669"/>
    <property type="project" value="InterPro"/>
</dbReference>
<evidence type="ECO:0000256" key="4">
    <source>
        <dbReference type="ARBA" id="ARBA00022475"/>
    </source>
</evidence>
<evidence type="ECO:0000259" key="18">
    <source>
        <dbReference type="Pfam" id="PF02665"/>
    </source>
</evidence>
<name>A0A1G7NQA7_9PROT</name>
<keyword evidence="9 17" id="KW-1133">Transmembrane helix</keyword>
<feature type="binding site" description="axial binding residue" evidence="16">
    <location>
        <position position="207"/>
    </location>
    <ligand>
        <name>heme b</name>
        <dbReference type="ChEBI" id="CHEBI:60344"/>
        <label>1</label>
    </ligand>
    <ligandPart>
        <name>Fe</name>
        <dbReference type="ChEBI" id="CHEBI:18248"/>
    </ligandPart>
</feature>
<feature type="transmembrane region" description="Helical" evidence="17">
    <location>
        <begin position="90"/>
        <end position="111"/>
    </location>
</feature>
<evidence type="ECO:0000256" key="2">
    <source>
        <dbReference type="ARBA" id="ARBA00012500"/>
    </source>
</evidence>
<evidence type="ECO:0000256" key="11">
    <source>
        <dbReference type="ARBA" id="ARBA00023004"/>
    </source>
</evidence>
<evidence type="ECO:0000256" key="17">
    <source>
        <dbReference type="SAM" id="Phobius"/>
    </source>
</evidence>
<reference evidence="19 20" key="1">
    <citation type="submission" date="2016-10" db="EMBL/GenBank/DDBJ databases">
        <authorList>
            <person name="de Groot N.N."/>
        </authorList>
    </citation>
    <scope>NUCLEOTIDE SEQUENCE [LARGE SCALE GENOMIC DNA]</scope>
    <source>
        <strain evidence="19 20">DSM 25584</strain>
    </source>
</reference>
<dbReference type="InterPro" id="IPR023234">
    <property type="entry name" value="NarG-like_domain"/>
</dbReference>
<evidence type="ECO:0000256" key="3">
    <source>
        <dbReference type="ARBA" id="ARBA00022448"/>
    </source>
</evidence>
<keyword evidence="5 16" id="KW-0349">Heme</keyword>
<sequence length="244" mass="27419">MTSDIHTLLFGYFPYIAVAVLVVGSIMRFNTDQFAWRSGSSQLLRRKQLRWGSNLFHVGILIIFLGHLFGLLVPIEVYDFLGIGHTFKQLFAMTLGGIAGLMALVGATLLLNRRLTDPRIRRQTQWADLAILVLLYVQLLLGMLTIPFSAQHLDGAMMVVFMEWAQGILTFQDGLGQMIVPAPLVFKIHLTLGLLIFLVFPFTRLVHAISAPVWFLGRTGYQIVRSRHPKGRRGTATRTARPMS</sequence>
<evidence type="ECO:0000256" key="10">
    <source>
        <dbReference type="ARBA" id="ARBA00023002"/>
    </source>
</evidence>
<keyword evidence="20" id="KW-1185">Reference proteome</keyword>
<evidence type="ECO:0000256" key="1">
    <source>
        <dbReference type="ARBA" id="ARBA00004651"/>
    </source>
</evidence>
<dbReference type="GO" id="GO:0160182">
    <property type="term" value="F:nitrate reductase (quinone) activity"/>
    <property type="evidence" value="ECO:0007669"/>
    <property type="project" value="UniProtKB-EC"/>
</dbReference>
<comment type="subunit">
    <text evidence="15">Dimer of heterotrimers each composed of an alpha, a beta and a gamma chain. Alpha and beta are catalytic chains; gamma chains are involved in binding the enzyme complex to the cytoplasmic membrane.</text>
</comment>
<dbReference type="GO" id="GO:0009055">
    <property type="term" value="F:electron transfer activity"/>
    <property type="evidence" value="ECO:0007669"/>
    <property type="project" value="TreeGrafter"/>
</dbReference>
<evidence type="ECO:0000256" key="5">
    <source>
        <dbReference type="ARBA" id="ARBA00022617"/>
    </source>
</evidence>
<dbReference type="InterPro" id="IPR003816">
    <property type="entry name" value="Nitrate_red_gam"/>
</dbReference>
<feature type="binding site" description="axial binding residue" evidence="16">
    <location>
        <position position="57"/>
    </location>
    <ligand>
        <name>heme b</name>
        <dbReference type="ChEBI" id="CHEBI:60344"/>
        <label>1</label>
    </ligand>
    <ligandPart>
        <name>Fe</name>
        <dbReference type="ChEBI" id="CHEBI:18248"/>
    </ligandPart>
</feature>